<dbReference type="Proteomes" id="UP000799324">
    <property type="component" value="Unassembled WGS sequence"/>
</dbReference>
<accession>A0A6A6T716</accession>
<comment type="similarity">
    <text evidence="2 7">Belongs to the major facilitator superfamily. Sugar transporter (TC 2.A.1.1) family.</text>
</comment>
<name>A0A6A6T716_9PLEO</name>
<dbReference type="PANTHER" id="PTHR48022:SF29">
    <property type="entry name" value="SUGAR TRANSPORTER, PUTATIVE (AFU_ORTHOLOGUE AFUA_6G14500)-RELATED"/>
    <property type="match status" value="1"/>
</dbReference>
<evidence type="ECO:0000256" key="2">
    <source>
        <dbReference type="ARBA" id="ARBA00010992"/>
    </source>
</evidence>
<feature type="transmembrane region" description="Helical" evidence="8">
    <location>
        <begin position="289"/>
        <end position="311"/>
    </location>
</feature>
<evidence type="ECO:0000256" key="8">
    <source>
        <dbReference type="SAM" id="Phobius"/>
    </source>
</evidence>
<feature type="transmembrane region" description="Helical" evidence="8">
    <location>
        <begin position="138"/>
        <end position="161"/>
    </location>
</feature>
<gene>
    <name evidence="10" type="ORF">K491DRAFT_629729</name>
</gene>
<feature type="transmembrane region" description="Helical" evidence="8">
    <location>
        <begin position="356"/>
        <end position="374"/>
    </location>
</feature>
<dbReference type="OrthoDB" id="6133115at2759"/>
<evidence type="ECO:0000256" key="1">
    <source>
        <dbReference type="ARBA" id="ARBA00004141"/>
    </source>
</evidence>
<evidence type="ECO:0000256" key="5">
    <source>
        <dbReference type="ARBA" id="ARBA00022989"/>
    </source>
</evidence>
<dbReference type="InterPro" id="IPR050360">
    <property type="entry name" value="MFS_Sugar_Transporters"/>
</dbReference>
<feature type="transmembrane region" description="Helical" evidence="8">
    <location>
        <begin position="81"/>
        <end position="101"/>
    </location>
</feature>
<evidence type="ECO:0000259" key="9">
    <source>
        <dbReference type="PROSITE" id="PS50850"/>
    </source>
</evidence>
<dbReference type="InterPro" id="IPR020846">
    <property type="entry name" value="MFS_dom"/>
</dbReference>
<keyword evidence="4 8" id="KW-0812">Transmembrane</keyword>
<dbReference type="GO" id="GO:0016020">
    <property type="term" value="C:membrane"/>
    <property type="evidence" value="ECO:0007669"/>
    <property type="project" value="UniProtKB-SubCell"/>
</dbReference>
<feature type="transmembrane region" description="Helical" evidence="8">
    <location>
        <begin position="173"/>
        <end position="192"/>
    </location>
</feature>
<dbReference type="InterPro" id="IPR003663">
    <property type="entry name" value="Sugar/inositol_transpt"/>
</dbReference>
<organism evidence="10 11">
    <name type="scientific">Lophiostoma macrostomum CBS 122681</name>
    <dbReference type="NCBI Taxonomy" id="1314788"/>
    <lineage>
        <taxon>Eukaryota</taxon>
        <taxon>Fungi</taxon>
        <taxon>Dikarya</taxon>
        <taxon>Ascomycota</taxon>
        <taxon>Pezizomycotina</taxon>
        <taxon>Dothideomycetes</taxon>
        <taxon>Pleosporomycetidae</taxon>
        <taxon>Pleosporales</taxon>
        <taxon>Lophiostomataceae</taxon>
        <taxon>Lophiostoma</taxon>
    </lineage>
</organism>
<feature type="transmembrane region" description="Helical" evidence="8">
    <location>
        <begin position="386"/>
        <end position="408"/>
    </location>
</feature>
<protein>
    <submittedName>
        <fullName evidence="10">General substrate transporter</fullName>
    </submittedName>
</protein>
<evidence type="ECO:0000256" key="6">
    <source>
        <dbReference type="ARBA" id="ARBA00023136"/>
    </source>
</evidence>
<dbReference type="EMBL" id="MU004346">
    <property type="protein sequence ID" value="KAF2655636.1"/>
    <property type="molecule type" value="Genomic_DNA"/>
</dbReference>
<evidence type="ECO:0000256" key="3">
    <source>
        <dbReference type="ARBA" id="ARBA00022448"/>
    </source>
</evidence>
<dbReference type="Gene3D" id="1.20.1250.20">
    <property type="entry name" value="MFS general substrate transporter like domains"/>
    <property type="match status" value="1"/>
</dbReference>
<dbReference type="PROSITE" id="PS50850">
    <property type="entry name" value="MFS"/>
    <property type="match status" value="1"/>
</dbReference>
<dbReference type="InterPro" id="IPR036259">
    <property type="entry name" value="MFS_trans_sf"/>
</dbReference>
<keyword evidence="6 8" id="KW-0472">Membrane</keyword>
<dbReference type="FunFam" id="1.20.1250.20:FF:000117">
    <property type="entry name" value="MFS hexose transporter"/>
    <property type="match status" value="1"/>
</dbReference>
<dbReference type="PANTHER" id="PTHR48022">
    <property type="entry name" value="PLASTIDIC GLUCOSE TRANSPORTER 4"/>
    <property type="match status" value="1"/>
</dbReference>
<dbReference type="SUPFAM" id="SSF103473">
    <property type="entry name" value="MFS general substrate transporter"/>
    <property type="match status" value="1"/>
</dbReference>
<dbReference type="PRINTS" id="PR00171">
    <property type="entry name" value="SUGRTRNSPORT"/>
</dbReference>
<dbReference type="NCBIfam" id="TIGR00879">
    <property type="entry name" value="SP"/>
    <property type="match status" value="1"/>
</dbReference>
<feature type="transmembrane region" description="Helical" evidence="8">
    <location>
        <begin position="108"/>
        <end position="126"/>
    </location>
</feature>
<keyword evidence="3 7" id="KW-0813">Transport</keyword>
<keyword evidence="11" id="KW-1185">Reference proteome</keyword>
<evidence type="ECO:0000313" key="11">
    <source>
        <dbReference type="Proteomes" id="UP000799324"/>
    </source>
</evidence>
<dbReference type="Pfam" id="PF00083">
    <property type="entry name" value="Sugar_tr"/>
    <property type="match status" value="1"/>
</dbReference>
<feature type="domain" description="Major facilitator superfamily (MFS) profile" evidence="9">
    <location>
        <begin position="40"/>
        <end position="478"/>
    </location>
</feature>
<evidence type="ECO:0000256" key="7">
    <source>
        <dbReference type="RuleBase" id="RU003346"/>
    </source>
</evidence>
<proteinExistence type="inferred from homology"/>
<reference evidence="10" key="1">
    <citation type="journal article" date="2020" name="Stud. Mycol.">
        <title>101 Dothideomycetes genomes: a test case for predicting lifestyles and emergence of pathogens.</title>
        <authorList>
            <person name="Haridas S."/>
            <person name="Albert R."/>
            <person name="Binder M."/>
            <person name="Bloem J."/>
            <person name="Labutti K."/>
            <person name="Salamov A."/>
            <person name="Andreopoulos B."/>
            <person name="Baker S."/>
            <person name="Barry K."/>
            <person name="Bills G."/>
            <person name="Bluhm B."/>
            <person name="Cannon C."/>
            <person name="Castanera R."/>
            <person name="Culley D."/>
            <person name="Daum C."/>
            <person name="Ezra D."/>
            <person name="Gonzalez J."/>
            <person name="Henrissat B."/>
            <person name="Kuo A."/>
            <person name="Liang C."/>
            <person name="Lipzen A."/>
            <person name="Lutzoni F."/>
            <person name="Magnuson J."/>
            <person name="Mondo S."/>
            <person name="Nolan M."/>
            <person name="Ohm R."/>
            <person name="Pangilinan J."/>
            <person name="Park H.-J."/>
            <person name="Ramirez L."/>
            <person name="Alfaro M."/>
            <person name="Sun H."/>
            <person name="Tritt A."/>
            <person name="Yoshinaga Y."/>
            <person name="Zwiers L.-H."/>
            <person name="Turgeon B."/>
            <person name="Goodwin S."/>
            <person name="Spatafora J."/>
            <person name="Crous P."/>
            <person name="Grigoriev I."/>
        </authorList>
    </citation>
    <scope>NUCLEOTIDE SEQUENCE</scope>
    <source>
        <strain evidence="10">CBS 122681</strain>
    </source>
</reference>
<sequence>MAIIGHKEELSGDHRLTDIAKADTKKWYQKPNLRLLYVTLLPCALGVEMTSGYDSSMMNGLQAVPAWDEYFEHPTGSRLGLYNAMYSLGALLAVPFVPYASDRLGRRWTIIMASTIMITGAALQGASVNYSMFMASRWLLGFGIPFAIVNATSLIGELAYARERPILTSVFNASWFVGAIIASGTTYGTFAMSSTWSWRIPSLLQAFPSACQIAFMYFCPESPRWLIAKDRTSEAYDILRKYHSEGDAGEEFVALEYAQIRTTIALELETARKFAWADAWRDAGMRRRFLIAGVTGFFTQWSGNNLISFYLKKILNQVGITDARLIQKILLGKTCWDLVNGLPIALISPRFPRRKGFLTCTIGVMCVYIVWTIASARREITGSNGAAVAVIVFMFVYGIFYNIGWNALAYTYMVELFPYAQRSKGIAFEQLTVRIANFFNTYVNPIGMDSIGWKYYIFYCVWMIVEISTVYFLFPETHDRTLEELSFMFEGKEKQEQVKKGMEMQLQGEEADGEGKGLEGEKVVVAAKEVV</sequence>
<dbReference type="AlphaFoldDB" id="A0A6A6T716"/>
<dbReference type="InterPro" id="IPR005828">
    <property type="entry name" value="MFS_sugar_transport-like"/>
</dbReference>
<keyword evidence="5 8" id="KW-1133">Transmembrane helix</keyword>
<evidence type="ECO:0000313" key="10">
    <source>
        <dbReference type="EMBL" id="KAF2655636.1"/>
    </source>
</evidence>
<evidence type="ECO:0000256" key="4">
    <source>
        <dbReference type="ARBA" id="ARBA00022692"/>
    </source>
</evidence>
<comment type="subcellular location">
    <subcellularLocation>
        <location evidence="1">Membrane</location>
        <topology evidence="1">Multi-pass membrane protein</topology>
    </subcellularLocation>
</comment>
<feature type="transmembrane region" description="Helical" evidence="8">
    <location>
        <begin position="455"/>
        <end position="474"/>
    </location>
</feature>
<dbReference type="GO" id="GO:0005351">
    <property type="term" value="F:carbohydrate:proton symporter activity"/>
    <property type="evidence" value="ECO:0007669"/>
    <property type="project" value="TreeGrafter"/>
</dbReference>